<dbReference type="GO" id="GO:0012505">
    <property type="term" value="C:endomembrane system"/>
    <property type="evidence" value="ECO:0007669"/>
    <property type="project" value="TreeGrafter"/>
</dbReference>
<dbReference type="PANTHER" id="PTHR31503:SF10">
    <property type="entry name" value="VNX1 PROTEIN"/>
    <property type="match status" value="1"/>
</dbReference>
<keyword evidence="3" id="KW-0472">Membrane</keyword>
<feature type="transmembrane region" description="Helical" evidence="3">
    <location>
        <begin position="451"/>
        <end position="471"/>
    </location>
</feature>
<feature type="transmembrane region" description="Helical" evidence="3">
    <location>
        <begin position="376"/>
        <end position="395"/>
    </location>
</feature>
<gene>
    <name evidence="5" type="ORF">NP493_64g05033</name>
</gene>
<feature type="transmembrane region" description="Helical" evidence="3">
    <location>
        <begin position="349"/>
        <end position="370"/>
    </location>
</feature>
<reference evidence="5" key="1">
    <citation type="journal article" date="2023" name="Mol. Biol. Evol.">
        <title>Third-Generation Sequencing Reveals the Adaptive Role of the Epigenome in Three Deep-Sea Polychaetes.</title>
        <authorList>
            <person name="Perez M."/>
            <person name="Aroh O."/>
            <person name="Sun Y."/>
            <person name="Lan Y."/>
            <person name="Juniper S.K."/>
            <person name="Young C.R."/>
            <person name="Angers B."/>
            <person name="Qian P.Y."/>
        </authorList>
    </citation>
    <scope>NUCLEOTIDE SEQUENCE</scope>
    <source>
        <strain evidence="5">R07B-5</strain>
    </source>
</reference>
<dbReference type="PANTHER" id="PTHR31503">
    <property type="entry name" value="VACUOLAR CALCIUM ION TRANSPORTER"/>
    <property type="match status" value="1"/>
</dbReference>
<dbReference type="InterPro" id="IPR005185">
    <property type="entry name" value="YccF"/>
</dbReference>
<keyword evidence="3" id="KW-1133">Transmembrane helix</keyword>
<evidence type="ECO:0000256" key="1">
    <source>
        <dbReference type="ARBA" id="ARBA00023065"/>
    </source>
</evidence>
<keyword evidence="1" id="KW-0406">Ion transport</keyword>
<sequence>MDDVEEGKERSPTSIVPDHVTEPPILRQRRWTSQDDTTPPRPRLSCSGTFDTATGLQYDVIPRPENELEVQRMVNNHMFGFRKWKSHISKRPLADRSDIVKELYADSEHITTEDISNISTGNVLYVVLFGWWIAIGYLLVAVLMAVSIVGWRYSSFCWKLACYFIWPFGKYLYKNVPRELIVVTNQYNARSQDLSRSSVDETSPLYPRGQQQSSLAETGFWDTFQNRPQSYTWLVLGLPTVCLLHSLAFLLSWLTVIFIPVAKVNLKTIKKVLLMPPELLTVTRSSMDSELTHSAIILYTYQAMNVYYYKYSVDGLNVIPLNLFIVVVAALSLEYLDKDGHYASKGTKFTLSLIAIIPLAYYIAMVISSISAQTNFAVGAVLNASFGSIVELILYETALVKDIAMKTVCYNHLVKAALIGTLLATTMLIPGLAMVIGGLKHRTQRFNPQSVGVSATLMFISVTAVFAPTIFSRAHSSLTCHRCDNVTRNSSSSDNGTWGLSCRDCTYEMFEEGSELYRNHVMPVVYTCVLILGLSYIIGLIYSLKTHKSLIYDKFLTEIPHRE</sequence>
<organism evidence="5 6">
    <name type="scientific">Ridgeia piscesae</name>
    <name type="common">Tubeworm</name>
    <dbReference type="NCBI Taxonomy" id="27915"/>
    <lineage>
        <taxon>Eukaryota</taxon>
        <taxon>Metazoa</taxon>
        <taxon>Spiralia</taxon>
        <taxon>Lophotrochozoa</taxon>
        <taxon>Annelida</taxon>
        <taxon>Polychaeta</taxon>
        <taxon>Sedentaria</taxon>
        <taxon>Canalipalpata</taxon>
        <taxon>Sabellida</taxon>
        <taxon>Siboglinidae</taxon>
        <taxon>Ridgeia</taxon>
    </lineage>
</organism>
<proteinExistence type="predicted"/>
<dbReference type="GO" id="GO:0016020">
    <property type="term" value="C:membrane"/>
    <property type="evidence" value="ECO:0007669"/>
    <property type="project" value="InterPro"/>
</dbReference>
<evidence type="ECO:0000313" key="6">
    <source>
        <dbReference type="Proteomes" id="UP001209878"/>
    </source>
</evidence>
<keyword evidence="6" id="KW-1185">Reference proteome</keyword>
<dbReference type="GO" id="GO:0015369">
    <property type="term" value="F:calcium:proton antiporter activity"/>
    <property type="evidence" value="ECO:0007669"/>
    <property type="project" value="TreeGrafter"/>
</dbReference>
<feature type="transmembrane region" description="Helical" evidence="3">
    <location>
        <begin position="524"/>
        <end position="544"/>
    </location>
</feature>
<dbReference type="GO" id="GO:0006874">
    <property type="term" value="P:intracellular calcium ion homeostasis"/>
    <property type="evidence" value="ECO:0007669"/>
    <property type="project" value="TreeGrafter"/>
</dbReference>
<feature type="transmembrane region" description="Helical" evidence="3">
    <location>
        <begin position="315"/>
        <end position="337"/>
    </location>
</feature>
<dbReference type="InterPro" id="IPR004713">
    <property type="entry name" value="CaH_exchang"/>
</dbReference>
<feature type="transmembrane region" description="Helical" evidence="3">
    <location>
        <begin position="123"/>
        <end position="149"/>
    </location>
</feature>
<evidence type="ECO:0000256" key="3">
    <source>
        <dbReference type="SAM" id="Phobius"/>
    </source>
</evidence>
<dbReference type="Proteomes" id="UP001209878">
    <property type="component" value="Unassembled WGS sequence"/>
</dbReference>
<evidence type="ECO:0000256" key="2">
    <source>
        <dbReference type="SAM" id="MobiDB-lite"/>
    </source>
</evidence>
<dbReference type="Pfam" id="PF03733">
    <property type="entry name" value="YccF"/>
    <property type="match status" value="1"/>
</dbReference>
<feature type="transmembrane region" description="Helical" evidence="3">
    <location>
        <begin position="231"/>
        <end position="261"/>
    </location>
</feature>
<keyword evidence="1" id="KW-0813">Transport</keyword>
<dbReference type="EMBL" id="JAODUO010000064">
    <property type="protein sequence ID" value="KAK2190954.1"/>
    <property type="molecule type" value="Genomic_DNA"/>
</dbReference>
<feature type="domain" description="Inner membrane component" evidence="4">
    <location>
        <begin position="121"/>
        <end position="170"/>
    </location>
</feature>
<comment type="caution">
    <text evidence="5">The sequence shown here is derived from an EMBL/GenBank/DDBJ whole genome shotgun (WGS) entry which is preliminary data.</text>
</comment>
<accession>A0AAD9PA46</accession>
<dbReference type="AlphaFoldDB" id="A0AAD9PA46"/>
<protein>
    <recommendedName>
        <fullName evidence="4">Inner membrane component domain-containing protein</fullName>
    </recommendedName>
</protein>
<evidence type="ECO:0000259" key="4">
    <source>
        <dbReference type="Pfam" id="PF03733"/>
    </source>
</evidence>
<keyword evidence="3" id="KW-0812">Transmembrane</keyword>
<feature type="region of interest" description="Disordered" evidence="2">
    <location>
        <begin position="1"/>
        <end position="50"/>
    </location>
</feature>
<name>A0AAD9PA46_RIDPI</name>
<feature type="transmembrane region" description="Helical" evidence="3">
    <location>
        <begin position="416"/>
        <end position="439"/>
    </location>
</feature>
<evidence type="ECO:0000313" key="5">
    <source>
        <dbReference type="EMBL" id="KAK2190954.1"/>
    </source>
</evidence>